<dbReference type="EMBL" id="JAXCGZ010004273">
    <property type="protein sequence ID" value="KAK7082000.1"/>
    <property type="molecule type" value="Genomic_DNA"/>
</dbReference>
<feature type="non-terminal residue" evidence="1">
    <location>
        <position position="65"/>
    </location>
</feature>
<name>A0AAN9ADD4_HALRR</name>
<dbReference type="AlphaFoldDB" id="A0AAN9ADD4"/>
<dbReference type="InterPro" id="IPR036691">
    <property type="entry name" value="Endo/exonu/phosph_ase_sf"/>
</dbReference>
<protein>
    <submittedName>
        <fullName evidence="1">Uncharacterized protein</fullName>
    </submittedName>
</protein>
<keyword evidence="2" id="KW-1185">Reference proteome</keyword>
<feature type="non-terminal residue" evidence="1">
    <location>
        <position position="1"/>
    </location>
</feature>
<comment type="caution">
    <text evidence="1">The sequence shown here is derived from an EMBL/GenBank/DDBJ whole genome shotgun (WGS) entry which is preliminary data.</text>
</comment>
<organism evidence="1 2">
    <name type="scientific">Halocaridina rubra</name>
    <name type="common">Hawaiian red shrimp</name>
    <dbReference type="NCBI Taxonomy" id="373956"/>
    <lineage>
        <taxon>Eukaryota</taxon>
        <taxon>Metazoa</taxon>
        <taxon>Ecdysozoa</taxon>
        <taxon>Arthropoda</taxon>
        <taxon>Crustacea</taxon>
        <taxon>Multicrustacea</taxon>
        <taxon>Malacostraca</taxon>
        <taxon>Eumalacostraca</taxon>
        <taxon>Eucarida</taxon>
        <taxon>Decapoda</taxon>
        <taxon>Pleocyemata</taxon>
        <taxon>Caridea</taxon>
        <taxon>Atyoidea</taxon>
        <taxon>Atyidae</taxon>
        <taxon>Halocaridina</taxon>
    </lineage>
</organism>
<sequence length="65" mass="7713">EITRRQGNAESTINFILVNQILYNSFEHMPIEENKEKIYLSDHCMLEVTFKIDTVESKSKDEYTK</sequence>
<evidence type="ECO:0000313" key="1">
    <source>
        <dbReference type="EMBL" id="KAK7082000.1"/>
    </source>
</evidence>
<gene>
    <name evidence="1" type="ORF">SK128_005527</name>
</gene>
<dbReference type="SUPFAM" id="SSF56219">
    <property type="entry name" value="DNase I-like"/>
    <property type="match status" value="1"/>
</dbReference>
<evidence type="ECO:0000313" key="2">
    <source>
        <dbReference type="Proteomes" id="UP001381693"/>
    </source>
</evidence>
<dbReference type="Proteomes" id="UP001381693">
    <property type="component" value="Unassembled WGS sequence"/>
</dbReference>
<accession>A0AAN9ADD4</accession>
<reference evidence="1 2" key="1">
    <citation type="submission" date="2023-11" db="EMBL/GenBank/DDBJ databases">
        <title>Halocaridina rubra genome assembly.</title>
        <authorList>
            <person name="Smith C."/>
        </authorList>
    </citation>
    <scope>NUCLEOTIDE SEQUENCE [LARGE SCALE GENOMIC DNA]</scope>
    <source>
        <strain evidence="1">EP-1</strain>
        <tissue evidence="1">Whole</tissue>
    </source>
</reference>
<proteinExistence type="predicted"/>